<evidence type="ECO:0000256" key="4">
    <source>
        <dbReference type="ARBA" id="ARBA00022573"/>
    </source>
</evidence>
<dbReference type="GO" id="GO:0005886">
    <property type="term" value="C:plasma membrane"/>
    <property type="evidence" value="ECO:0007669"/>
    <property type="project" value="UniProtKB-SubCell"/>
</dbReference>
<dbReference type="Proteomes" id="UP000214618">
    <property type="component" value="Chromosome"/>
</dbReference>
<organism evidence="11 12">
    <name type="scientific">Peribacillus simplex NBRC 15720 = DSM 1321</name>
    <dbReference type="NCBI Taxonomy" id="1349754"/>
    <lineage>
        <taxon>Bacteria</taxon>
        <taxon>Bacillati</taxon>
        <taxon>Bacillota</taxon>
        <taxon>Bacilli</taxon>
        <taxon>Bacillales</taxon>
        <taxon>Bacillaceae</taxon>
        <taxon>Peribacillus</taxon>
    </lineage>
</organism>
<gene>
    <name evidence="10" type="primary">cbiN</name>
    <name evidence="11" type="ORF">BS1321_00960</name>
</gene>
<comment type="subcellular location">
    <subcellularLocation>
        <location evidence="10">Cell membrane</location>
        <topology evidence="10">Multi-pass membrane protein</topology>
    </subcellularLocation>
</comment>
<accession>A0A223EBN1</accession>
<evidence type="ECO:0000313" key="11">
    <source>
        <dbReference type="EMBL" id="ASS92669.1"/>
    </source>
</evidence>
<protein>
    <recommendedName>
        <fullName evidence="10">Cobalt transport protein CbiN</fullName>
    </recommendedName>
    <alternativeName>
        <fullName evidence="10">Energy-coupling factor transporter probable substrate-capture protein CbiN</fullName>
        <shortName evidence="10">ECF transporter S component CbiN</shortName>
    </alternativeName>
</protein>
<sequence length="103" mass="11411">MKKSLLLLFLVVILATIPLITQQGTEFGGADGEAEEAITKIQPEYKPWFNNIWEPPGAETESLLFALQAAIGAGFIGYFIGVTKQRNKLTKQEIPEKSKHVTH</sequence>
<comment type="caution">
    <text evidence="10">Lacks conserved residue(s) required for the propagation of feature annotation.</text>
</comment>
<dbReference type="UniPathway" id="UPA00148"/>
<dbReference type="EMBL" id="CP017704">
    <property type="protein sequence ID" value="ASS92669.1"/>
    <property type="molecule type" value="Genomic_DNA"/>
</dbReference>
<comment type="subunit">
    <text evidence="10">Forms an energy-coupling factor (ECF) transporter complex composed of an ATP-binding protein (A component, CbiO), a transmembrane protein (T component, CbiQ) and 2 possible substrate-capture proteins (S components, CbiM and CbiN) of unknown stoichimetry.</text>
</comment>
<comment type="function">
    <text evidence="10">Part of the energy-coupling factor (ECF) transporter complex CbiMNOQ involved in cobalt import.</text>
</comment>
<evidence type="ECO:0000256" key="5">
    <source>
        <dbReference type="ARBA" id="ARBA00022692"/>
    </source>
</evidence>
<dbReference type="InterPro" id="IPR003705">
    <property type="entry name" value="CbiN"/>
</dbReference>
<dbReference type="GO" id="GO:0009236">
    <property type="term" value="P:cobalamin biosynthetic process"/>
    <property type="evidence" value="ECO:0007669"/>
    <property type="project" value="UniProtKB-UniRule"/>
</dbReference>
<dbReference type="NCBIfam" id="NF002780">
    <property type="entry name" value="PRK02898.1"/>
    <property type="match status" value="1"/>
</dbReference>
<evidence type="ECO:0000256" key="10">
    <source>
        <dbReference type="HAMAP-Rule" id="MF_00330"/>
    </source>
</evidence>
<evidence type="ECO:0000313" key="12">
    <source>
        <dbReference type="Proteomes" id="UP000214618"/>
    </source>
</evidence>
<keyword evidence="8 10" id="KW-0472">Membrane</keyword>
<keyword evidence="4 10" id="KW-0169">Cobalamin biosynthesis</keyword>
<keyword evidence="1 10" id="KW-0171">Cobalt transport</keyword>
<dbReference type="RefSeq" id="WP_063233506.1">
    <property type="nucleotide sequence ID" value="NZ_BCVO01000009.1"/>
</dbReference>
<dbReference type="Pfam" id="PF02553">
    <property type="entry name" value="CbiN"/>
    <property type="match status" value="1"/>
</dbReference>
<keyword evidence="6 10" id="KW-1133">Transmembrane helix</keyword>
<dbReference type="PANTHER" id="PTHR38662">
    <property type="entry name" value="COBALT TRANSPORT PROTEIN CBIN"/>
    <property type="match status" value="1"/>
</dbReference>
<dbReference type="GeneID" id="56471293"/>
<keyword evidence="5 10" id="KW-0812">Transmembrane</keyword>
<feature type="transmembrane region" description="Helical" evidence="10">
    <location>
        <begin position="63"/>
        <end position="82"/>
    </location>
</feature>
<evidence type="ECO:0000256" key="9">
    <source>
        <dbReference type="ARBA" id="ARBA00023285"/>
    </source>
</evidence>
<dbReference type="AlphaFoldDB" id="A0A223EBN1"/>
<keyword evidence="3 10" id="KW-1003">Cell membrane</keyword>
<evidence type="ECO:0000256" key="8">
    <source>
        <dbReference type="ARBA" id="ARBA00023136"/>
    </source>
</evidence>
<keyword evidence="7 10" id="KW-0406">Ion transport</keyword>
<evidence type="ECO:0000256" key="7">
    <source>
        <dbReference type="ARBA" id="ARBA00023065"/>
    </source>
</evidence>
<keyword evidence="2 10" id="KW-0813">Transport</keyword>
<evidence type="ECO:0000256" key="2">
    <source>
        <dbReference type="ARBA" id="ARBA00022448"/>
    </source>
</evidence>
<dbReference type="NCBIfam" id="TIGR01165">
    <property type="entry name" value="cbiN"/>
    <property type="match status" value="1"/>
</dbReference>
<name>A0A223EBN1_9BACI</name>
<comment type="similarity">
    <text evidence="10">Belongs to the CbiN family.</text>
</comment>
<comment type="pathway">
    <text evidence="10">Cofactor biosynthesis; adenosylcobalamin biosynthesis.</text>
</comment>
<dbReference type="GO" id="GO:0015087">
    <property type="term" value="F:cobalt ion transmembrane transporter activity"/>
    <property type="evidence" value="ECO:0007669"/>
    <property type="project" value="UniProtKB-UniRule"/>
</dbReference>
<dbReference type="HAMAP" id="MF_00330">
    <property type="entry name" value="CbiN"/>
    <property type="match status" value="1"/>
</dbReference>
<evidence type="ECO:0000256" key="3">
    <source>
        <dbReference type="ARBA" id="ARBA00022475"/>
    </source>
</evidence>
<evidence type="ECO:0000256" key="1">
    <source>
        <dbReference type="ARBA" id="ARBA00022426"/>
    </source>
</evidence>
<proteinExistence type="inferred from homology"/>
<reference evidence="11 12" key="1">
    <citation type="submission" date="2016-10" db="EMBL/GenBank/DDBJ databases">
        <title>The whole genome sequencing and assembly of Bacillus simplex DSM 1321 strain.</title>
        <authorList>
            <person name="Park M.-K."/>
            <person name="Lee Y.-J."/>
            <person name="Yi H."/>
            <person name="Bahn Y.-S."/>
            <person name="Kim J.F."/>
            <person name="Lee D.-W."/>
        </authorList>
    </citation>
    <scope>NUCLEOTIDE SEQUENCE [LARGE SCALE GENOMIC DNA]</scope>
    <source>
        <strain evidence="11 12">DSM 1321</strain>
    </source>
</reference>
<evidence type="ECO:0000256" key="6">
    <source>
        <dbReference type="ARBA" id="ARBA00022989"/>
    </source>
</evidence>
<dbReference type="OrthoDB" id="1551318at2"/>
<keyword evidence="9 10" id="KW-0170">Cobalt</keyword>
<dbReference type="PANTHER" id="PTHR38662:SF1">
    <property type="entry name" value="COBALT TRANSPORT PROTEIN CBIN"/>
    <property type="match status" value="1"/>
</dbReference>